<comment type="caution">
    <text evidence="3">The sequence shown here is derived from an EMBL/GenBank/DDBJ whole genome shotgun (WGS) entry which is preliminary data.</text>
</comment>
<feature type="signal peptide" evidence="2">
    <location>
        <begin position="1"/>
        <end position="24"/>
    </location>
</feature>
<dbReference type="PANTHER" id="PTHR11802:SF32">
    <property type="entry name" value="SERINE CARBOXYPEPTIDASE-LIKE 29"/>
    <property type="match status" value="1"/>
</dbReference>
<sequence>MENLKWVFVLHLFFFCVKLQFVSCSQSSSSDPTSQQKLDRVLHLPGQNFNVSFAHYSGYITVNEDSGRALFYWFIEAAEDPSSKPFAIWLNGGPGCSSIAFGEAQEVGPFHIEADGNTLSLNPYSWNQGENFFDKFVNQIW</sequence>
<dbReference type="AlphaFoldDB" id="A0A835DEH7"/>
<dbReference type="Proteomes" id="UP000655225">
    <property type="component" value="Unassembled WGS sequence"/>
</dbReference>
<dbReference type="GO" id="GO:0004185">
    <property type="term" value="F:serine-type carboxypeptidase activity"/>
    <property type="evidence" value="ECO:0007669"/>
    <property type="project" value="InterPro"/>
</dbReference>
<dbReference type="SUPFAM" id="SSF53474">
    <property type="entry name" value="alpha/beta-Hydrolases"/>
    <property type="match status" value="1"/>
</dbReference>
<name>A0A835DEH7_TETSI</name>
<feature type="chain" id="PRO_5032887962" evidence="2">
    <location>
        <begin position="25"/>
        <end position="141"/>
    </location>
</feature>
<dbReference type="InterPro" id="IPR029058">
    <property type="entry name" value="AB_hydrolase_fold"/>
</dbReference>
<dbReference type="OMA" id="AHRMSGH"/>
<dbReference type="Pfam" id="PF00450">
    <property type="entry name" value="Peptidase_S10"/>
    <property type="match status" value="1"/>
</dbReference>
<reference evidence="3 4" key="1">
    <citation type="submission" date="2020-04" db="EMBL/GenBank/DDBJ databases">
        <title>Plant Genome Project.</title>
        <authorList>
            <person name="Zhang R.-G."/>
        </authorList>
    </citation>
    <scope>NUCLEOTIDE SEQUENCE [LARGE SCALE GENOMIC DNA]</scope>
    <source>
        <strain evidence="3">YNK0</strain>
        <tissue evidence="3">Leaf</tissue>
    </source>
</reference>
<organism evidence="3 4">
    <name type="scientific">Tetracentron sinense</name>
    <name type="common">Spur-leaf</name>
    <dbReference type="NCBI Taxonomy" id="13715"/>
    <lineage>
        <taxon>Eukaryota</taxon>
        <taxon>Viridiplantae</taxon>
        <taxon>Streptophyta</taxon>
        <taxon>Embryophyta</taxon>
        <taxon>Tracheophyta</taxon>
        <taxon>Spermatophyta</taxon>
        <taxon>Magnoliopsida</taxon>
        <taxon>Trochodendrales</taxon>
        <taxon>Trochodendraceae</taxon>
        <taxon>Tetracentron</taxon>
    </lineage>
</organism>
<evidence type="ECO:0000313" key="3">
    <source>
        <dbReference type="EMBL" id="KAF8400483.1"/>
    </source>
</evidence>
<keyword evidence="4" id="KW-1185">Reference proteome</keyword>
<dbReference type="OrthoDB" id="443318at2759"/>
<comment type="similarity">
    <text evidence="1">Belongs to the peptidase S10 family.</text>
</comment>
<evidence type="ECO:0000256" key="1">
    <source>
        <dbReference type="ARBA" id="ARBA00009431"/>
    </source>
</evidence>
<dbReference type="GO" id="GO:0006508">
    <property type="term" value="P:proteolysis"/>
    <property type="evidence" value="ECO:0007669"/>
    <property type="project" value="InterPro"/>
</dbReference>
<evidence type="ECO:0000313" key="4">
    <source>
        <dbReference type="Proteomes" id="UP000655225"/>
    </source>
</evidence>
<dbReference type="PANTHER" id="PTHR11802">
    <property type="entry name" value="SERINE PROTEASE FAMILY S10 SERINE CARBOXYPEPTIDASE"/>
    <property type="match status" value="1"/>
</dbReference>
<dbReference type="EMBL" id="JABCRI010000009">
    <property type="protein sequence ID" value="KAF8400483.1"/>
    <property type="molecule type" value="Genomic_DNA"/>
</dbReference>
<protein>
    <submittedName>
        <fullName evidence="3">Uncharacterized protein</fullName>
    </submittedName>
</protein>
<dbReference type="GO" id="GO:0005773">
    <property type="term" value="C:vacuole"/>
    <property type="evidence" value="ECO:0007669"/>
    <property type="project" value="TreeGrafter"/>
</dbReference>
<accession>A0A835DEH7</accession>
<dbReference type="InterPro" id="IPR001563">
    <property type="entry name" value="Peptidase_S10"/>
</dbReference>
<evidence type="ECO:0000256" key="2">
    <source>
        <dbReference type="SAM" id="SignalP"/>
    </source>
</evidence>
<keyword evidence="2" id="KW-0732">Signal</keyword>
<dbReference type="Gene3D" id="3.40.50.1820">
    <property type="entry name" value="alpha/beta hydrolase"/>
    <property type="match status" value="1"/>
</dbReference>
<proteinExistence type="inferred from homology"/>
<gene>
    <name evidence="3" type="ORF">HHK36_013781</name>
</gene>